<gene>
    <name evidence="2" type="ORF">M1L60_30640</name>
</gene>
<evidence type="ECO:0000259" key="1">
    <source>
        <dbReference type="Pfam" id="PF19054"/>
    </source>
</evidence>
<dbReference type="Pfam" id="PF13560">
    <property type="entry name" value="HTH_31"/>
    <property type="match status" value="1"/>
</dbReference>
<feature type="domain" description="DUF5753" evidence="1">
    <location>
        <begin position="80"/>
        <end position="245"/>
    </location>
</feature>
<name>A0ABT1DWM3_9ACTN</name>
<dbReference type="EMBL" id="JAMYJR010000033">
    <property type="protein sequence ID" value="MCO8274948.1"/>
    <property type="molecule type" value="Genomic_DNA"/>
</dbReference>
<organism evidence="2 3">
    <name type="scientific">Paractinoplanes aksuensis</name>
    <dbReference type="NCBI Taxonomy" id="2939490"/>
    <lineage>
        <taxon>Bacteria</taxon>
        <taxon>Bacillati</taxon>
        <taxon>Actinomycetota</taxon>
        <taxon>Actinomycetes</taxon>
        <taxon>Micromonosporales</taxon>
        <taxon>Micromonosporaceae</taxon>
        <taxon>Paractinoplanes</taxon>
    </lineage>
</organism>
<evidence type="ECO:0000313" key="2">
    <source>
        <dbReference type="EMBL" id="MCO8274948.1"/>
    </source>
</evidence>
<sequence length="251" mass="27474">MDPRPALRNRLRTARTDSGASPAQVADALGWSLVDFLAVEAVAGPIDDGRLSALLDHYGLLDHAIPVAGLGEDLLSREVRLLATYEAEASSIRSFEPALVPGLLQTRQYAEVALGLFAARDAVGPLVEARLARQALLDRDDRPPMRFLIDESALHRWAGATGDGPEIMRAQLDRLRLLARHPRIDIRIVPYSAGLHDGLKGPFVVLERPELLYLEGEKGDVVRTGPDEVHIHRERFDTLSGLAVPLLTAWA</sequence>
<keyword evidence="3" id="KW-1185">Reference proteome</keyword>
<dbReference type="Proteomes" id="UP001523369">
    <property type="component" value="Unassembled WGS sequence"/>
</dbReference>
<proteinExistence type="predicted"/>
<protein>
    <submittedName>
        <fullName evidence="2">DUF5753 domain-containing protein</fullName>
    </submittedName>
</protein>
<dbReference type="InterPro" id="IPR043917">
    <property type="entry name" value="DUF5753"/>
</dbReference>
<reference evidence="2 3" key="1">
    <citation type="submission" date="2022-06" db="EMBL/GenBank/DDBJ databases">
        <title>New Species of the Genus Actinoplanes, ActinopZanes ferrugineus.</title>
        <authorList>
            <person name="Ding P."/>
        </authorList>
    </citation>
    <scope>NUCLEOTIDE SEQUENCE [LARGE SCALE GENOMIC DNA]</scope>
    <source>
        <strain evidence="2 3">TRM88003</strain>
    </source>
</reference>
<dbReference type="Pfam" id="PF19054">
    <property type="entry name" value="DUF5753"/>
    <property type="match status" value="1"/>
</dbReference>
<comment type="caution">
    <text evidence="2">The sequence shown here is derived from an EMBL/GenBank/DDBJ whole genome shotgun (WGS) entry which is preliminary data.</text>
</comment>
<dbReference type="RefSeq" id="WP_253241014.1">
    <property type="nucleotide sequence ID" value="NZ_JAMYJR010000033.1"/>
</dbReference>
<evidence type="ECO:0000313" key="3">
    <source>
        <dbReference type="Proteomes" id="UP001523369"/>
    </source>
</evidence>
<accession>A0ABT1DWM3</accession>